<feature type="binding site" evidence="2">
    <location>
        <position position="106"/>
    </location>
    <ligand>
        <name>Mn(2+)</name>
        <dbReference type="ChEBI" id="CHEBI:29035"/>
        <label>2</label>
    </ligand>
</feature>
<comment type="cofactor">
    <cofactor evidence="2">
        <name>Mn(2+)</name>
        <dbReference type="ChEBI" id="CHEBI:29035"/>
    </cofactor>
    <text evidence="2">The Mn(2+) ion enhances activity.</text>
</comment>
<name>A0A4U3L693_9BACT</name>
<dbReference type="Gene3D" id="3.40.630.10">
    <property type="entry name" value="Zn peptidases"/>
    <property type="match status" value="1"/>
</dbReference>
<keyword evidence="1 4" id="KW-0378">Hydrolase</keyword>
<dbReference type="PANTHER" id="PTHR11014:SF63">
    <property type="entry name" value="METALLOPEPTIDASE, PUTATIVE (AFU_ORTHOLOGUE AFUA_6G09600)-RELATED"/>
    <property type="match status" value="1"/>
</dbReference>
<dbReference type="SUPFAM" id="SSF55031">
    <property type="entry name" value="Bacterial exopeptidase dimerisation domain"/>
    <property type="match status" value="1"/>
</dbReference>
<organism evidence="4 5">
    <name type="scientific">Ilyomonas limi</name>
    <dbReference type="NCBI Taxonomy" id="2575867"/>
    <lineage>
        <taxon>Bacteria</taxon>
        <taxon>Pseudomonadati</taxon>
        <taxon>Bacteroidota</taxon>
        <taxon>Chitinophagia</taxon>
        <taxon>Chitinophagales</taxon>
        <taxon>Chitinophagaceae</taxon>
        <taxon>Ilyomonas</taxon>
    </lineage>
</organism>
<keyword evidence="5" id="KW-1185">Reference proteome</keyword>
<dbReference type="CDD" id="cd03886">
    <property type="entry name" value="M20_Acy1"/>
    <property type="match status" value="1"/>
</dbReference>
<dbReference type="GO" id="GO:0019877">
    <property type="term" value="P:diaminopimelate biosynthetic process"/>
    <property type="evidence" value="ECO:0007669"/>
    <property type="project" value="UniProtKB-ARBA"/>
</dbReference>
<dbReference type="PIRSF" id="PIRSF005962">
    <property type="entry name" value="Pept_M20D_amidohydro"/>
    <property type="match status" value="1"/>
</dbReference>
<dbReference type="Gene3D" id="3.30.70.360">
    <property type="match status" value="1"/>
</dbReference>
<evidence type="ECO:0000256" key="1">
    <source>
        <dbReference type="ARBA" id="ARBA00022801"/>
    </source>
</evidence>
<dbReference type="Pfam" id="PF01546">
    <property type="entry name" value="Peptidase_M20"/>
    <property type="match status" value="1"/>
</dbReference>
<dbReference type="Pfam" id="PF07687">
    <property type="entry name" value="M20_dimer"/>
    <property type="match status" value="1"/>
</dbReference>
<dbReference type="OrthoDB" id="9776731at2"/>
<dbReference type="FunFam" id="3.30.70.360:FF:000001">
    <property type="entry name" value="N-acetyldiaminopimelate deacetylase"/>
    <property type="match status" value="1"/>
</dbReference>
<dbReference type="NCBIfam" id="TIGR01891">
    <property type="entry name" value="amidohydrolases"/>
    <property type="match status" value="1"/>
</dbReference>
<reference evidence="4 5" key="1">
    <citation type="submission" date="2019-05" db="EMBL/GenBank/DDBJ databases">
        <title>Panacibacter sp. strain 17mud1-8 Genome sequencing and assembly.</title>
        <authorList>
            <person name="Chhetri G."/>
        </authorList>
    </citation>
    <scope>NUCLEOTIDE SEQUENCE [LARGE SCALE GENOMIC DNA]</scope>
    <source>
        <strain evidence="4 5">17mud1-8</strain>
    </source>
</reference>
<dbReference type="InterPro" id="IPR002933">
    <property type="entry name" value="Peptidase_M20"/>
</dbReference>
<evidence type="ECO:0000313" key="5">
    <source>
        <dbReference type="Proteomes" id="UP000305848"/>
    </source>
</evidence>
<gene>
    <name evidence="4" type="ORF">FC093_07535</name>
</gene>
<feature type="binding site" evidence="2">
    <location>
        <position position="167"/>
    </location>
    <ligand>
        <name>Mn(2+)</name>
        <dbReference type="ChEBI" id="CHEBI:29035"/>
        <label>2</label>
    </ligand>
</feature>
<dbReference type="AlphaFoldDB" id="A0A4U3L693"/>
<dbReference type="InterPro" id="IPR017439">
    <property type="entry name" value="Amidohydrolase"/>
</dbReference>
<dbReference type="GO" id="GO:0046872">
    <property type="term" value="F:metal ion binding"/>
    <property type="evidence" value="ECO:0007669"/>
    <property type="project" value="UniProtKB-KW"/>
</dbReference>
<dbReference type="EMBL" id="SZQL01000004">
    <property type="protein sequence ID" value="TKK69919.1"/>
    <property type="molecule type" value="Genomic_DNA"/>
</dbReference>
<evidence type="ECO:0000256" key="2">
    <source>
        <dbReference type="PIRSR" id="PIRSR005962-1"/>
    </source>
</evidence>
<proteinExistence type="predicted"/>
<dbReference type="Proteomes" id="UP000305848">
    <property type="component" value="Unassembled WGS sequence"/>
</dbReference>
<comment type="caution">
    <text evidence="4">The sequence shown here is derived from an EMBL/GenBank/DDBJ whole genome shotgun (WGS) entry which is preliminary data.</text>
</comment>
<evidence type="ECO:0000313" key="4">
    <source>
        <dbReference type="EMBL" id="TKK69919.1"/>
    </source>
</evidence>
<dbReference type="InterPro" id="IPR011650">
    <property type="entry name" value="Peptidase_M20_dimer"/>
</dbReference>
<dbReference type="SUPFAM" id="SSF53187">
    <property type="entry name" value="Zn-dependent exopeptidases"/>
    <property type="match status" value="1"/>
</dbReference>
<sequence length="398" mass="43435">MLKEKIQALAQQYADECLSIRHHLHAHPELSYQEYQTSAFVQAKLQSWNISFTTMAQTGVVAIIQGKAPESRTIALRADMDALPIQEQNEVSYKSLNAGVMHACGHDVHTTCLLGAARILQTIRQDLQGTIKLIFQPGEERNPGGASIMIKEGVLTNPVPQGIVGMHVHPGLPAGKLSFRKGRVMASADELYITIKSKGGHAAAPHLTADTILIASQLIVSLQQIISRNNNPLSPSVLSICSIQGGHTTNVIPSEVKLMGTFRAMDEAWRFKAHELIKKQTKGLVEAMGAEVDVHIDVGYPTVDNDPLLTDEAWQLAAEYMGDENVEETEVRMGAEDFGYYTQQVPGCFFRLGVRNEAQGIVHNVHTPYFNIDESAIPTGAGIMAWLGATLKSALPLQ</sequence>
<accession>A0A4U3L693</accession>
<protein>
    <submittedName>
        <fullName evidence="4">Amidohydrolase</fullName>
    </submittedName>
</protein>
<dbReference type="GO" id="GO:0050118">
    <property type="term" value="F:N-acetyldiaminopimelate deacetylase activity"/>
    <property type="evidence" value="ECO:0007669"/>
    <property type="project" value="UniProtKB-ARBA"/>
</dbReference>
<feature type="binding site" evidence="2">
    <location>
        <position position="366"/>
    </location>
    <ligand>
        <name>Mn(2+)</name>
        <dbReference type="ChEBI" id="CHEBI:29035"/>
        <label>2</label>
    </ligand>
</feature>
<keyword evidence="2" id="KW-0464">Manganese</keyword>
<dbReference type="PANTHER" id="PTHR11014">
    <property type="entry name" value="PEPTIDASE M20 FAMILY MEMBER"/>
    <property type="match status" value="1"/>
</dbReference>
<keyword evidence="2" id="KW-0479">Metal-binding</keyword>
<dbReference type="RefSeq" id="WP_137261141.1">
    <property type="nucleotide sequence ID" value="NZ_SZQL01000004.1"/>
</dbReference>
<dbReference type="InterPro" id="IPR036264">
    <property type="entry name" value="Bact_exopeptidase_dim_dom"/>
</dbReference>
<evidence type="ECO:0000259" key="3">
    <source>
        <dbReference type="Pfam" id="PF07687"/>
    </source>
</evidence>
<feature type="domain" description="Peptidase M20 dimerisation" evidence="3">
    <location>
        <begin position="192"/>
        <end position="268"/>
    </location>
</feature>
<feature type="binding site" evidence="2">
    <location>
        <position position="104"/>
    </location>
    <ligand>
        <name>Mn(2+)</name>
        <dbReference type="ChEBI" id="CHEBI:29035"/>
        <label>2</label>
    </ligand>
</feature>
<feature type="binding site" evidence="2">
    <location>
        <position position="140"/>
    </location>
    <ligand>
        <name>Mn(2+)</name>
        <dbReference type="ChEBI" id="CHEBI:29035"/>
        <label>2</label>
    </ligand>
</feature>